<dbReference type="AlphaFoldDB" id="A0AAU7DW73"/>
<accession>A0AAU7DW73</accession>
<organism evidence="1">
    <name type="scientific">Jonesiaceae bacterium BS-20</name>
    <dbReference type="NCBI Taxonomy" id="3120821"/>
    <lineage>
        <taxon>Bacteria</taxon>
        <taxon>Bacillati</taxon>
        <taxon>Actinomycetota</taxon>
        <taxon>Actinomycetes</taxon>
        <taxon>Micrococcales</taxon>
        <taxon>Jonesiaceae</taxon>
    </lineage>
</organism>
<protein>
    <submittedName>
        <fullName evidence="1">Uncharacterized protein</fullName>
    </submittedName>
</protein>
<evidence type="ECO:0000313" key="1">
    <source>
        <dbReference type="EMBL" id="XBH21731.1"/>
    </source>
</evidence>
<name>A0AAU7DW73_9MICO</name>
<gene>
    <name evidence="1" type="ORF">V5R04_00445</name>
</gene>
<sequence length="66" mass="6917">MYGNLGDGTSEFRTSPVTLQPEITVTEVTFGGVPGTDLTVNDDGALSVVAPEHAPGRSMSRLHGSW</sequence>
<dbReference type="EMBL" id="CP146203">
    <property type="protein sequence ID" value="XBH21731.1"/>
    <property type="molecule type" value="Genomic_DNA"/>
</dbReference>
<proteinExistence type="predicted"/>
<reference evidence="1" key="1">
    <citation type="submission" date="2024-02" db="EMBL/GenBank/DDBJ databases">
        <title>Tomenella chthoni gen. nov. sp. nov., a member of the family Jonesiaceae isolated from bat guano.</title>
        <authorList>
            <person name="Miller S.L."/>
            <person name="King J."/>
            <person name="Sankaranarayanan K."/>
            <person name="Lawson P.A."/>
        </authorList>
    </citation>
    <scope>NUCLEOTIDE SEQUENCE</scope>
    <source>
        <strain evidence="1">BS-20</strain>
    </source>
</reference>